<evidence type="ECO:0000256" key="1">
    <source>
        <dbReference type="SAM" id="Phobius"/>
    </source>
</evidence>
<keyword evidence="1" id="KW-1133">Transmembrane helix</keyword>
<protein>
    <recommendedName>
        <fullName evidence="4">YtxH-like protein</fullName>
    </recommendedName>
</protein>
<evidence type="ECO:0008006" key="4">
    <source>
        <dbReference type="Google" id="ProtNLM"/>
    </source>
</evidence>
<accession>A0A9X2KQH5</accession>
<dbReference type="Proteomes" id="UP001139451">
    <property type="component" value="Unassembled WGS sequence"/>
</dbReference>
<evidence type="ECO:0000313" key="3">
    <source>
        <dbReference type="Proteomes" id="UP001139451"/>
    </source>
</evidence>
<reference evidence="2" key="1">
    <citation type="submission" date="2022-05" db="EMBL/GenBank/DDBJ databases">
        <title>Sphingomonas sp. strain MG17 Genome sequencing and assembly.</title>
        <authorList>
            <person name="Kim I."/>
        </authorList>
    </citation>
    <scope>NUCLEOTIDE SEQUENCE</scope>
    <source>
        <strain evidence="2">MG17</strain>
    </source>
</reference>
<dbReference type="EMBL" id="JAMLDX010000012">
    <property type="protein sequence ID" value="MCP3731773.1"/>
    <property type="molecule type" value="Genomic_DNA"/>
</dbReference>
<feature type="transmembrane region" description="Helical" evidence="1">
    <location>
        <begin position="25"/>
        <end position="42"/>
    </location>
</feature>
<keyword evidence="3" id="KW-1185">Reference proteome</keyword>
<name>A0A9X2KQH5_9SPHN</name>
<comment type="caution">
    <text evidence="2">The sequence shown here is derived from an EMBL/GenBank/DDBJ whole genome shotgun (WGS) entry which is preliminary data.</text>
</comment>
<sequence>MTEANEAQPQTRREKAGEAIENNPLALVAGGVALGVVLGALIPRLAKEKELLAPVGKRIAEGATAAAAAARDAGKAEIDALLPQRDAAKEQIGKIIGNAFTAAKDAARPKTDA</sequence>
<organism evidence="2 3">
    <name type="scientific">Sphingomonas tagetis</name>
    <dbReference type="NCBI Taxonomy" id="2949092"/>
    <lineage>
        <taxon>Bacteria</taxon>
        <taxon>Pseudomonadati</taxon>
        <taxon>Pseudomonadota</taxon>
        <taxon>Alphaproteobacteria</taxon>
        <taxon>Sphingomonadales</taxon>
        <taxon>Sphingomonadaceae</taxon>
        <taxon>Sphingomonas</taxon>
    </lineage>
</organism>
<evidence type="ECO:0000313" key="2">
    <source>
        <dbReference type="EMBL" id="MCP3731773.1"/>
    </source>
</evidence>
<keyword evidence="1" id="KW-0812">Transmembrane</keyword>
<keyword evidence="1" id="KW-0472">Membrane</keyword>
<dbReference type="RefSeq" id="WP_254294653.1">
    <property type="nucleotide sequence ID" value="NZ_JAMLDX010000012.1"/>
</dbReference>
<proteinExistence type="predicted"/>
<gene>
    <name evidence="2" type="ORF">M9978_15205</name>
</gene>
<dbReference type="AlphaFoldDB" id="A0A9X2KQH5"/>